<evidence type="ECO:0000259" key="5">
    <source>
        <dbReference type="SMART" id="SM00602"/>
    </source>
</evidence>
<gene>
    <name evidence="6" type="ORF">WJX74_010382</name>
</gene>
<evidence type="ECO:0000256" key="2">
    <source>
        <dbReference type="ARBA" id="ARBA00023180"/>
    </source>
</evidence>
<sequence length="899" mass="99501">MTRRLYFEAVHLWLAVSALCCCQVRGTCLGDGCDVEHAQAKSSGLLGSSNNVCPDKSYPAKDPLQPLKVSSPLVDFRWFGPEHEGDKYVFGLTQGEYGAPGGHLWRSDDYGRDGTWSDVSDKMEGAWGGDRTDEQGVLEIIHHWGKPQQLLFLGPGFHHWISGDYGSTFETAPTPGNTLGFWNQIKTHPRQPDWLAAQVRRRDCLEAGARTNPWCAWDVFVSKDFGRNWQNLTENSKGKIAAFWDFDWGAKVHWGDKELSMSDETILATVYDKPEAMKGPYPAWDKDIHFVRSDDLFVKHDKLVACGNQIEVLAGKVFLAMPSDCPVEPSGSKRNVPASATGRNSVSMYISDDEALSFSQACLPVKWLDRGYNLKPTHDFKSAFMIVDHDETDEALARLPIGNIFAPGANSSMYTMSLPRVYEDRYVADFVRVDGLPGYLLANQFNGDQFNDPSWQPIGRQTDEDTYVQSKVSFNGGAHWQDLARPDRYRHAGCDRCGNVDPEACRLHLHGPAGIVAAQEAMPVYYSHWNAPGVVMAVGNSGEHLDEARDAQCTWLSRNGGETWEDVAQGAFIYEFGDHGGIIVMAAHGTERPASNISFSLDEGRCWQTIHLAEAIDVSNIRAEPEGTSHIFIVHGEACTKSDRHPTCTHEGWGEAPAGRAYILNFQELLGSDWPGCSPSDYEDWKPGRCMLGQNYTIERRKPDTRCFNGRDYHRPNSTGACECQAADLECEFGYEYSDGECKPIVGVDTTRCGPLTSGEYAPSETHKRLIHGDTCSNLEALITDTDGMGHRTGDSPSGHRSVHWGVAIASFLVVILVGAGAFAWWVFYAPEGVRSTIEEMAAPITGFCGSAFGWIRDKISGLTTRRDAQHAYFEPLSGGEGLDLSIDEARSPNLFPTR</sequence>
<name>A0AAW1RDH7_9CHLO</name>
<dbReference type="InterPro" id="IPR031777">
    <property type="entry name" value="Sortilin_C"/>
</dbReference>
<keyword evidence="2" id="KW-0325">Glycoprotein</keyword>
<dbReference type="SMART" id="SM00602">
    <property type="entry name" value="VPS10"/>
    <property type="match status" value="1"/>
</dbReference>
<dbReference type="Gene3D" id="3.30.60.270">
    <property type="match status" value="1"/>
</dbReference>
<dbReference type="EMBL" id="JALJOS010000013">
    <property type="protein sequence ID" value="KAK9831811.1"/>
    <property type="molecule type" value="Genomic_DNA"/>
</dbReference>
<feature type="signal peptide" evidence="4">
    <location>
        <begin position="1"/>
        <end position="26"/>
    </location>
</feature>
<evidence type="ECO:0000256" key="4">
    <source>
        <dbReference type="SAM" id="SignalP"/>
    </source>
</evidence>
<protein>
    <recommendedName>
        <fullName evidence="5">VPS10 domain-containing protein</fullName>
    </recommendedName>
</protein>
<evidence type="ECO:0000256" key="3">
    <source>
        <dbReference type="SAM" id="Phobius"/>
    </source>
</evidence>
<feature type="domain" description="VPS10" evidence="5">
    <location>
        <begin position="87"/>
        <end position="797"/>
    </location>
</feature>
<evidence type="ECO:0000313" key="6">
    <source>
        <dbReference type="EMBL" id="KAK9831811.1"/>
    </source>
</evidence>
<evidence type="ECO:0000256" key="1">
    <source>
        <dbReference type="ARBA" id="ARBA00022737"/>
    </source>
</evidence>
<dbReference type="Proteomes" id="UP001438707">
    <property type="component" value="Unassembled WGS sequence"/>
</dbReference>
<reference evidence="6 7" key="1">
    <citation type="journal article" date="2024" name="Nat. Commun.">
        <title>Phylogenomics reveals the evolutionary origins of lichenization in chlorophyte algae.</title>
        <authorList>
            <person name="Puginier C."/>
            <person name="Libourel C."/>
            <person name="Otte J."/>
            <person name="Skaloud P."/>
            <person name="Haon M."/>
            <person name="Grisel S."/>
            <person name="Petersen M."/>
            <person name="Berrin J.G."/>
            <person name="Delaux P.M."/>
            <person name="Dal Grande F."/>
            <person name="Keller J."/>
        </authorList>
    </citation>
    <scope>NUCLEOTIDE SEQUENCE [LARGE SCALE GENOMIC DNA]</scope>
    <source>
        <strain evidence="6 7">SAG 2145</strain>
    </source>
</reference>
<comment type="caution">
    <text evidence="6">The sequence shown here is derived from an EMBL/GenBank/DDBJ whole genome shotgun (WGS) entry which is preliminary data.</text>
</comment>
<dbReference type="PANTHER" id="PTHR12106:SF27">
    <property type="entry name" value="SORTILIN-RELATED RECEPTOR"/>
    <property type="match status" value="1"/>
</dbReference>
<dbReference type="InterPro" id="IPR006581">
    <property type="entry name" value="VPS10"/>
</dbReference>
<feature type="chain" id="PRO_5044013537" description="VPS10 domain-containing protein" evidence="4">
    <location>
        <begin position="27"/>
        <end position="899"/>
    </location>
</feature>
<feature type="transmembrane region" description="Helical" evidence="3">
    <location>
        <begin position="805"/>
        <end position="828"/>
    </location>
</feature>
<keyword evidence="7" id="KW-1185">Reference proteome</keyword>
<dbReference type="AlphaFoldDB" id="A0AAW1RDH7"/>
<dbReference type="GO" id="GO:0005794">
    <property type="term" value="C:Golgi apparatus"/>
    <property type="evidence" value="ECO:0007669"/>
    <property type="project" value="TreeGrafter"/>
</dbReference>
<dbReference type="Pfam" id="PF15902">
    <property type="entry name" value="Sortilin-Vps10"/>
    <property type="match status" value="1"/>
</dbReference>
<organism evidence="6 7">
    <name type="scientific">Apatococcus lobatus</name>
    <dbReference type="NCBI Taxonomy" id="904363"/>
    <lineage>
        <taxon>Eukaryota</taxon>
        <taxon>Viridiplantae</taxon>
        <taxon>Chlorophyta</taxon>
        <taxon>core chlorophytes</taxon>
        <taxon>Trebouxiophyceae</taxon>
        <taxon>Chlorellales</taxon>
        <taxon>Chlorellaceae</taxon>
        <taxon>Apatococcus</taxon>
    </lineage>
</organism>
<keyword evidence="3" id="KW-1133">Transmembrane helix</keyword>
<keyword evidence="3" id="KW-0472">Membrane</keyword>
<keyword evidence="4" id="KW-0732">Signal</keyword>
<accession>A0AAW1RDH7</accession>
<dbReference type="GO" id="GO:0016020">
    <property type="term" value="C:membrane"/>
    <property type="evidence" value="ECO:0007669"/>
    <property type="project" value="InterPro"/>
</dbReference>
<dbReference type="Pfam" id="PF15901">
    <property type="entry name" value="Sortilin_C"/>
    <property type="match status" value="1"/>
</dbReference>
<dbReference type="GO" id="GO:0006892">
    <property type="term" value="P:post-Golgi vesicle-mediated transport"/>
    <property type="evidence" value="ECO:0007669"/>
    <property type="project" value="TreeGrafter"/>
</dbReference>
<keyword evidence="3" id="KW-0812">Transmembrane</keyword>
<dbReference type="PANTHER" id="PTHR12106">
    <property type="entry name" value="SORTILIN RELATED"/>
    <property type="match status" value="1"/>
</dbReference>
<evidence type="ECO:0000313" key="7">
    <source>
        <dbReference type="Proteomes" id="UP001438707"/>
    </source>
</evidence>
<proteinExistence type="predicted"/>
<dbReference type="Gene3D" id="2.10.70.80">
    <property type="match status" value="1"/>
</dbReference>
<dbReference type="InterPro" id="IPR031778">
    <property type="entry name" value="Sortilin_N"/>
</dbReference>
<dbReference type="InterPro" id="IPR050310">
    <property type="entry name" value="VPS10-sortilin"/>
</dbReference>
<keyword evidence="1" id="KW-0677">Repeat</keyword>
<dbReference type="SUPFAM" id="SSF110296">
    <property type="entry name" value="Oligoxyloglucan reducing end-specific cellobiohydrolase"/>
    <property type="match status" value="1"/>
</dbReference>